<accession>C8VA61</accession>
<keyword evidence="1" id="KW-0285">Flavoprotein</keyword>
<feature type="compositionally biased region" description="Low complexity" evidence="4">
    <location>
        <begin position="534"/>
        <end position="545"/>
    </location>
</feature>
<dbReference type="Gene3D" id="3.50.50.60">
    <property type="entry name" value="FAD/NAD(P)-binding domain"/>
    <property type="match status" value="1"/>
</dbReference>
<accession>Q5ASS0</accession>
<dbReference type="RefSeq" id="XP_681929.1">
    <property type="nucleotide sequence ID" value="XM_676837.1"/>
</dbReference>
<dbReference type="OrthoDB" id="2915840at2759"/>
<evidence type="ECO:0000256" key="4">
    <source>
        <dbReference type="SAM" id="MobiDB-lite"/>
    </source>
</evidence>
<evidence type="ECO:0000256" key="3">
    <source>
        <dbReference type="ARBA" id="ARBA00023002"/>
    </source>
</evidence>
<gene>
    <name evidence="6" type="ORF">ANIA_08660</name>
</gene>
<organism evidence="6 7">
    <name type="scientific">Emericella nidulans (strain FGSC A4 / ATCC 38163 / CBS 112.46 / NRRL 194 / M139)</name>
    <name type="common">Aspergillus nidulans</name>
    <dbReference type="NCBI Taxonomy" id="227321"/>
    <lineage>
        <taxon>Eukaryota</taxon>
        <taxon>Fungi</taxon>
        <taxon>Dikarya</taxon>
        <taxon>Ascomycota</taxon>
        <taxon>Pezizomycotina</taxon>
        <taxon>Eurotiomycetes</taxon>
        <taxon>Eurotiomycetidae</taxon>
        <taxon>Eurotiales</taxon>
        <taxon>Aspergillaceae</taxon>
        <taxon>Aspergillus</taxon>
        <taxon>Aspergillus subgen. Nidulantes</taxon>
    </lineage>
</organism>
<dbReference type="EMBL" id="BN001303">
    <property type="protein sequence ID" value="CBF78234.1"/>
    <property type="molecule type" value="Genomic_DNA"/>
</dbReference>
<keyword evidence="7" id="KW-1185">Reference proteome</keyword>
<dbReference type="AlphaFoldDB" id="Q5ASS0"/>
<evidence type="ECO:0000256" key="1">
    <source>
        <dbReference type="ARBA" id="ARBA00022630"/>
    </source>
</evidence>
<evidence type="ECO:0000256" key="2">
    <source>
        <dbReference type="ARBA" id="ARBA00022827"/>
    </source>
</evidence>
<evidence type="ECO:0000313" key="6">
    <source>
        <dbReference type="EMBL" id="CBF78234.1"/>
    </source>
</evidence>
<reference evidence="7" key="1">
    <citation type="journal article" date="2005" name="Nature">
        <title>Sequencing of Aspergillus nidulans and comparative analysis with A. fumigatus and A. oryzae.</title>
        <authorList>
            <person name="Galagan J.E."/>
            <person name="Calvo S.E."/>
            <person name="Cuomo C."/>
            <person name="Ma L.J."/>
            <person name="Wortman J.R."/>
            <person name="Batzoglou S."/>
            <person name="Lee S.I."/>
            <person name="Basturkmen M."/>
            <person name="Spevak C.C."/>
            <person name="Clutterbuck J."/>
            <person name="Kapitonov V."/>
            <person name="Jurka J."/>
            <person name="Scazzocchio C."/>
            <person name="Farman M."/>
            <person name="Butler J."/>
            <person name="Purcell S."/>
            <person name="Harris S."/>
            <person name="Braus G.H."/>
            <person name="Draht O."/>
            <person name="Busch S."/>
            <person name="D'Enfert C."/>
            <person name="Bouchier C."/>
            <person name="Goldman G.H."/>
            <person name="Bell-Pedersen D."/>
            <person name="Griffiths-Jones S."/>
            <person name="Doonan J.H."/>
            <person name="Yu J."/>
            <person name="Vienken K."/>
            <person name="Pain A."/>
            <person name="Freitag M."/>
            <person name="Selker E.U."/>
            <person name="Archer D.B."/>
            <person name="Penalva M.A."/>
            <person name="Oakley B.R."/>
            <person name="Momany M."/>
            <person name="Tanaka T."/>
            <person name="Kumagai T."/>
            <person name="Asai K."/>
            <person name="Machida M."/>
            <person name="Nierman W.C."/>
            <person name="Denning D.W."/>
            <person name="Caddick M."/>
            <person name="Hynes M."/>
            <person name="Paoletti M."/>
            <person name="Fischer R."/>
            <person name="Miller B."/>
            <person name="Dyer P."/>
            <person name="Sachs M.S."/>
            <person name="Osmani S.A."/>
            <person name="Birren B.W."/>
        </authorList>
    </citation>
    <scope>NUCLEOTIDE SEQUENCE [LARGE SCALE GENOMIC DNA]</scope>
    <source>
        <strain evidence="7">FGSC A4 / ATCC 38163 / CBS 112.46 / NRRL 194 / M139</strain>
    </source>
</reference>
<dbReference type="eggNOG" id="KOG1399">
    <property type="taxonomic scope" value="Eukaryota"/>
</dbReference>
<sequence>METFDLLIIGAGTGWSGLAALKTYRQIHPSASVCLLESASSVGGVWAKHRLWDGLKSNNMRGTYEYSDFPMDDSYGVKNGEHIPGYVLQRYLQNYAEHFGVMDSVRLNCRVSVVDHNEESAGESESDGDGDVKWTVTYVDSSGEQEGRQETTVTVQARRLILATGVTSQPYLPPIRGQEAFARPLFHTVEMPKYLESTLQKPENRIAVLGGTKSAWDAVYAAATAGAQVDWIIRDNGHGPCWMAPPYVTPLKKWLEKLVTTRLLTFFSPCIWAETGAEDAMGNRARAFLHGTWLGRKITDSFWKVLGDDVVALNKFDSHPELKKLQPWIAPFWVASGLSILNYPTNFFDLVTEGKVRVHVDHITHLSEGTVHLAKSPALENVAALVVASGWAPTPDITFSPPTLASRLGFPNAADPLPSSLVEAADAEILRRFPRLTDRPTHNSPEKYEPLAPDAQTESQSLHPYRLTRFLIPASDLAQERSVAFMGVAMTINTPLLAQTQALWISSFFSGKIQLDRIATEKCPQELIALLEKTATPSATTPTTETDSKTPAATTTEPSVESEGKDNGYYNTLYETALHTQFGVHRYPGGLGRRNPDFVFDAIPYVDMLLRDLGLSGQRKAGGFLDRWLQPYGVEDYVGIVGEWLGLITHLSAALLELAMGMIYMMILEALRSPYRYRCSLRVCPCSEESHASGTKQTTSTTPTVMSTILAVVDQNRRGAILSRAAWHCTLRDDCIQIPTTPSLALDLVLMRDRCTGRDTNMHGDDCSLSMPPLLSIQHEKDVAIANGQAMQWLYEVR</sequence>
<dbReference type="GO" id="GO:0004497">
    <property type="term" value="F:monooxygenase activity"/>
    <property type="evidence" value="ECO:0000318"/>
    <property type="project" value="GO_Central"/>
</dbReference>
<dbReference type="Proteomes" id="UP000000560">
    <property type="component" value="Chromosome III"/>
</dbReference>
<keyword evidence="2" id="KW-0274">FAD</keyword>
<evidence type="ECO:0000313" key="7">
    <source>
        <dbReference type="Proteomes" id="UP000000560"/>
    </source>
</evidence>
<feature type="compositionally biased region" description="Basic and acidic residues" evidence="4">
    <location>
        <begin position="435"/>
        <end position="449"/>
    </location>
</feature>
<feature type="region of interest" description="Disordered" evidence="4">
    <location>
        <begin position="435"/>
        <end position="459"/>
    </location>
</feature>
<feature type="region of interest" description="Disordered" evidence="4">
    <location>
        <begin position="534"/>
        <end position="566"/>
    </location>
</feature>
<reference evidence="7" key="2">
    <citation type="journal article" date="2009" name="Fungal Genet. Biol.">
        <title>The 2008 update of the Aspergillus nidulans genome annotation: a community effort.</title>
        <authorList>
            <person name="Wortman J.R."/>
            <person name="Gilsenan J.M."/>
            <person name="Joardar V."/>
            <person name="Deegan J."/>
            <person name="Clutterbuck J."/>
            <person name="Andersen M.R."/>
            <person name="Archer D."/>
            <person name="Bencina M."/>
            <person name="Braus G."/>
            <person name="Coutinho P."/>
            <person name="von Dohren H."/>
            <person name="Doonan J."/>
            <person name="Driessen A.J."/>
            <person name="Durek P."/>
            <person name="Espeso E."/>
            <person name="Fekete E."/>
            <person name="Flipphi M."/>
            <person name="Estrada C.G."/>
            <person name="Geysens S."/>
            <person name="Goldman G."/>
            <person name="de Groot P.W."/>
            <person name="Hansen K."/>
            <person name="Harris S.D."/>
            <person name="Heinekamp T."/>
            <person name="Helmstaedt K."/>
            <person name="Henrissat B."/>
            <person name="Hofmann G."/>
            <person name="Homan T."/>
            <person name="Horio T."/>
            <person name="Horiuchi H."/>
            <person name="James S."/>
            <person name="Jones M."/>
            <person name="Karaffa L."/>
            <person name="Karanyi Z."/>
            <person name="Kato M."/>
            <person name="Keller N."/>
            <person name="Kelly D.E."/>
            <person name="Kiel J.A."/>
            <person name="Kim J.M."/>
            <person name="van der Klei I.J."/>
            <person name="Klis F.M."/>
            <person name="Kovalchuk A."/>
            <person name="Krasevec N."/>
            <person name="Kubicek C.P."/>
            <person name="Liu B."/>
            <person name="Maccabe A."/>
            <person name="Meyer V."/>
            <person name="Mirabito P."/>
            <person name="Miskei M."/>
            <person name="Mos M."/>
            <person name="Mullins J."/>
            <person name="Nelson D.R."/>
            <person name="Nielsen J."/>
            <person name="Oakley B.R."/>
            <person name="Osmani S.A."/>
            <person name="Pakula T."/>
            <person name="Paszewski A."/>
            <person name="Paulsen I."/>
            <person name="Pilsyk S."/>
            <person name="Pocsi I."/>
            <person name="Punt P.J."/>
            <person name="Ram A.F."/>
            <person name="Ren Q."/>
            <person name="Robellet X."/>
            <person name="Robson G."/>
            <person name="Seiboth B."/>
            <person name="van Solingen P."/>
            <person name="Specht T."/>
            <person name="Sun J."/>
            <person name="Taheri-Talesh N."/>
            <person name="Takeshita N."/>
            <person name="Ussery D."/>
            <person name="vanKuyk P.A."/>
            <person name="Visser H."/>
            <person name="van de Vondervoort P.J."/>
            <person name="de Vries R.P."/>
            <person name="Walton J."/>
            <person name="Xiang X."/>
            <person name="Xiong Y."/>
            <person name="Zeng A.P."/>
            <person name="Brandt B.W."/>
            <person name="Cornell M.J."/>
            <person name="van den Hondel C.A."/>
            <person name="Visser J."/>
            <person name="Oliver S.G."/>
            <person name="Turner G."/>
        </authorList>
    </citation>
    <scope>GENOME REANNOTATION</scope>
    <source>
        <strain evidence="7">FGSC A4 / ATCC 38163 / CBS 112.46 / NRRL 194 / M139</strain>
    </source>
</reference>
<dbReference type="Pfam" id="PF07992">
    <property type="entry name" value="Pyr_redox_2"/>
    <property type="match status" value="1"/>
</dbReference>
<dbReference type="InterPro" id="IPR036188">
    <property type="entry name" value="FAD/NAD-bd_sf"/>
</dbReference>
<dbReference type="InterPro" id="IPR023753">
    <property type="entry name" value="FAD/NAD-binding_dom"/>
</dbReference>
<feature type="domain" description="FAD/NAD(P)-binding" evidence="5">
    <location>
        <begin position="4"/>
        <end position="234"/>
    </location>
</feature>
<dbReference type="KEGG" id="ani:ANIA_08660"/>
<dbReference type="FunFam" id="3.50.50.60:FF:000258">
    <property type="entry name" value="Flavin-binding monooxygenase-like protein (AFU_orthologue AFUA_6G01900)"/>
    <property type="match status" value="1"/>
</dbReference>
<dbReference type="OMA" id="WISPFWI"/>
<proteinExistence type="predicted"/>
<dbReference type="PANTHER" id="PTHR23023">
    <property type="entry name" value="DIMETHYLANILINE MONOOXYGENASE"/>
    <property type="match status" value="1"/>
</dbReference>
<dbReference type="InParanoid" id="Q5ASS0"/>
<dbReference type="InterPro" id="IPR050346">
    <property type="entry name" value="FMO-like"/>
</dbReference>
<dbReference type="HOGENOM" id="CLU_019225_1_0_1"/>
<dbReference type="GeneID" id="2868597"/>
<evidence type="ECO:0000259" key="5">
    <source>
        <dbReference type="Pfam" id="PF07992"/>
    </source>
</evidence>
<dbReference type="SUPFAM" id="SSF51905">
    <property type="entry name" value="FAD/NAD(P)-binding domain"/>
    <property type="match status" value="1"/>
</dbReference>
<name>Q5ASS0_EMENI</name>
<keyword evidence="3" id="KW-0560">Oxidoreductase</keyword>
<protein>
    <submittedName>
        <fullName evidence="6">Flavin-binding monooxygenase-like protein (AFU_orthologue AFUA_6G01900)</fullName>
    </submittedName>
</protein>